<dbReference type="InterPro" id="IPR005119">
    <property type="entry name" value="LysR_subst-bd"/>
</dbReference>
<dbReference type="SUPFAM" id="SSF46785">
    <property type="entry name" value="Winged helix' DNA-binding domain"/>
    <property type="match status" value="1"/>
</dbReference>
<evidence type="ECO:0000256" key="3">
    <source>
        <dbReference type="ARBA" id="ARBA00023125"/>
    </source>
</evidence>
<dbReference type="EMBL" id="SRPG01000138">
    <property type="protein sequence ID" value="TGN56725.1"/>
    <property type="molecule type" value="Genomic_DNA"/>
</dbReference>
<name>A0A4Z1BYI5_9RHOB</name>
<keyword evidence="2" id="KW-0805">Transcription regulation</keyword>
<evidence type="ECO:0000256" key="4">
    <source>
        <dbReference type="ARBA" id="ARBA00023163"/>
    </source>
</evidence>
<dbReference type="Proteomes" id="UP000297972">
    <property type="component" value="Unassembled WGS sequence"/>
</dbReference>
<dbReference type="Pfam" id="PF00126">
    <property type="entry name" value="HTH_1"/>
    <property type="match status" value="1"/>
</dbReference>
<evidence type="ECO:0000256" key="2">
    <source>
        <dbReference type="ARBA" id="ARBA00023015"/>
    </source>
</evidence>
<protein>
    <submittedName>
        <fullName evidence="7">LysR family transcriptional regulator</fullName>
    </submittedName>
</protein>
<keyword evidence="4" id="KW-0804">Transcription</keyword>
<dbReference type="GO" id="GO:0003677">
    <property type="term" value="F:DNA binding"/>
    <property type="evidence" value="ECO:0007669"/>
    <property type="project" value="UniProtKB-KW"/>
</dbReference>
<evidence type="ECO:0000256" key="5">
    <source>
        <dbReference type="SAM" id="MobiDB-lite"/>
    </source>
</evidence>
<organism evidence="7 8">
    <name type="scientific">Paracoccus liaowanqingii</name>
    <dbReference type="NCBI Taxonomy" id="2560053"/>
    <lineage>
        <taxon>Bacteria</taxon>
        <taxon>Pseudomonadati</taxon>
        <taxon>Pseudomonadota</taxon>
        <taxon>Alphaproteobacteria</taxon>
        <taxon>Rhodobacterales</taxon>
        <taxon>Paracoccaceae</taxon>
        <taxon>Paracoccus</taxon>
    </lineage>
</organism>
<feature type="domain" description="HTH lysR-type" evidence="6">
    <location>
        <begin position="86"/>
        <end position="143"/>
    </location>
</feature>
<evidence type="ECO:0000256" key="1">
    <source>
        <dbReference type="ARBA" id="ARBA00009437"/>
    </source>
</evidence>
<dbReference type="AlphaFoldDB" id="A0A4Z1BYI5"/>
<dbReference type="PANTHER" id="PTHR30579:SF3">
    <property type="entry name" value="TRANSCRIPTIONAL REGULATORY PROTEIN"/>
    <property type="match status" value="1"/>
</dbReference>
<evidence type="ECO:0000259" key="6">
    <source>
        <dbReference type="PROSITE" id="PS50931"/>
    </source>
</evidence>
<dbReference type="GO" id="GO:0003700">
    <property type="term" value="F:DNA-binding transcription factor activity"/>
    <property type="evidence" value="ECO:0007669"/>
    <property type="project" value="InterPro"/>
</dbReference>
<sequence length="376" mass="41445">MRFVSADQPSRLPSSSRAAKTMPRGSSRAGRHVRAHRNLPRKDHPSGAVEELAALCLHLFYREKMAHPAKQKYMPFCRSLFVGEKLSWEDLEIFFHVAESGGLSAAGRLTGLSPPTVGRRMLALEQRAGQSLFRRAQTGYSLTPAGKALHDRVRVMHSSAVPVQDMLRARQQTPLIRLSARTATAHFLADKFSLLNRSSDGFRLNFVTTEAVLDIAHREVDLGIRNQPAGAGNLASLRLGILRFAAYRSWSVGNPDLLGWVAIDPAHAKHAAVQWLHAQGHDISVLANSIATVHDLVRAGAGIGVMPCMIGDCDPLLARVSPVIDELTEQQYLVMHDDDRHRPPIRRLIERLTKIYQDNGPLLAGERPMRGDAASS</sequence>
<feature type="region of interest" description="Disordered" evidence="5">
    <location>
        <begin position="1"/>
        <end position="44"/>
    </location>
</feature>
<keyword evidence="8" id="KW-1185">Reference proteome</keyword>
<dbReference type="Gene3D" id="1.10.10.10">
    <property type="entry name" value="Winged helix-like DNA-binding domain superfamily/Winged helix DNA-binding domain"/>
    <property type="match status" value="1"/>
</dbReference>
<dbReference type="PANTHER" id="PTHR30579">
    <property type="entry name" value="TRANSCRIPTIONAL REGULATOR"/>
    <property type="match status" value="1"/>
</dbReference>
<keyword evidence="3" id="KW-0238">DNA-binding</keyword>
<accession>A0A4Z1BYI5</accession>
<comment type="caution">
    <text evidence="7">The sequence shown here is derived from an EMBL/GenBank/DDBJ whole genome shotgun (WGS) entry which is preliminary data.</text>
</comment>
<dbReference type="SUPFAM" id="SSF53850">
    <property type="entry name" value="Periplasmic binding protein-like II"/>
    <property type="match status" value="1"/>
</dbReference>
<reference evidence="7 8" key="1">
    <citation type="submission" date="2019-03" db="EMBL/GenBank/DDBJ databases">
        <authorList>
            <person name="Li J."/>
        </authorList>
    </citation>
    <scope>NUCLEOTIDE SEQUENCE [LARGE SCALE GENOMIC DNA]</scope>
    <source>
        <strain evidence="7 8">3058</strain>
    </source>
</reference>
<feature type="compositionally biased region" description="Basic residues" evidence="5">
    <location>
        <begin position="29"/>
        <end position="39"/>
    </location>
</feature>
<comment type="similarity">
    <text evidence="1">Belongs to the LysR transcriptional regulatory family.</text>
</comment>
<feature type="compositionally biased region" description="Polar residues" evidence="5">
    <location>
        <begin position="7"/>
        <end position="18"/>
    </location>
</feature>
<gene>
    <name evidence="7" type="ORF">E4L95_13845</name>
</gene>
<dbReference type="OrthoDB" id="9796526at2"/>
<dbReference type="InterPro" id="IPR000847">
    <property type="entry name" value="LysR_HTH_N"/>
</dbReference>
<evidence type="ECO:0000313" key="8">
    <source>
        <dbReference type="Proteomes" id="UP000297972"/>
    </source>
</evidence>
<dbReference type="InterPro" id="IPR036390">
    <property type="entry name" value="WH_DNA-bd_sf"/>
</dbReference>
<proteinExistence type="inferred from homology"/>
<dbReference type="PROSITE" id="PS50931">
    <property type="entry name" value="HTH_LYSR"/>
    <property type="match status" value="1"/>
</dbReference>
<dbReference type="InterPro" id="IPR036388">
    <property type="entry name" value="WH-like_DNA-bd_sf"/>
</dbReference>
<dbReference type="Pfam" id="PF03466">
    <property type="entry name" value="LysR_substrate"/>
    <property type="match status" value="1"/>
</dbReference>
<evidence type="ECO:0000313" key="7">
    <source>
        <dbReference type="EMBL" id="TGN56725.1"/>
    </source>
</evidence>
<dbReference type="InterPro" id="IPR050176">
    <property type="entry name" value="LTTR"/>
</dbReference>
<dbReference type="Gene3D" id="3.40.190.290">
    <property type="match status" value="1"/>
</dbReference>